<proteinExistence type="predicted"/>
<evidence type="ECO:0000259" key="1">
    <source>
        <dbReference type="PROSITE" id="PS50943"/>
    </source>
</evidence>
<gene>
    <name evidence="2" type="ORF">GCM10023196_086470</name>
</gene>
<dbReference type="Pfam" id="PF19054">
    <property type="entry name" value="DUF5753"/>
    <property type="match status" value="1"/>
</dbReference>
<evidence type="ECO:0000313" key="3">
    <source>
        <dbReference type="Proteomes" id="UP001501442"/>
    </source>
</evidence>
<protein>
    <submittedName>
        <fullName evidence="2">Helix-turn-helix transcriptional regulator</fullName>
    </submittedName>
</protein>
<sequence>MSRGQSGQENANHSPTLRARQLALELTRRREAMNLSREDVASRLEWSTSTVFRIETGRSVPQPRSVRALLELYGIVGAEREGLLQLAREARQPGWWHSFRDVLPDPYAAYIGFESGAASIQNFEPLVIPGLLQTEEYARATFHGGPRELNREDVERRIQVRTTRQKILTGPERPRLWAVIDEAAIRRIVGGPKIMREQLYRLIEAAEEGRTTIQVVPFRAGAHAGTTGPFVILGFPQPTDPNVVYIETLAGDIYVEGPEDVTRYMIAFDRLVAAALHPDESLALIEQAASDLPS</sequence>
<reference evidence="3" key="1">
    <citation type="journal article" date="2019" name="Int. J. Syst. Evol. Microbiol.">
        <title>The Global Catalogue of Microorganisms (GCM) 10K type strain sequencing project: providing services to taxonomists for standard genome sequencing and annotation.</title>
        <authorList>
            <consortium name="The Broad Institute Genomics Platform"/>
            <consortium name="The Broad Institute Genome Sequencing Center for Infectious Disease"/>
            <person name="Wu L."/>
            <person name="Ma J."/>
        </authorList>
    </citation>
    <scope>NUCLEOTIDE SEQUENCE [LARGE SCALE GENOMIC DNA]</scope>
    <source>
        <strain evidence="3">JCM 17939</strain>
    </source>
</reference>
<name>A0ABP8UP74_9ACTN</name>
<dbReference type="SMART" id="SM00530">
    <property type="entry name" value="HTH_XRE"/>
    <property type="match status" value="1"/>
</dbReference>
<dbReference type="Gene3D" id="1.10.260.40">
    <property type="entry name" value="lambda repressor-like DNA-binding domains"/>
    <property type="match status" value="1"/>
</dbReference>
<dbReference type="Proteomes" id="UP001501442">
    <property type="component" value="Unassembled WGS sequence"/>
</dbReference>
<comment type="caution">
    <text evidence="2">The sequence shown here is derived from an EMBL/GenBank/DDBJ whole genome shotgun (WGS) entry which is preliminary data.</text>
</comment>
<dbReference type="PROSITE" id="PS50943">
    <property type="entry name" value="HTH_CROC1"/>
    <property type="match status" value="1"/>
</dbReference>
<dbReference type="SUPFAM" id="SSF47413">
    <property type="entry name" value="lambda repressor-like DNA-binding domains"/>
    <property type="match status" value="1"/>
</dbReference>
<dbReference type="InterPro" id="IPR043917">
    <property type="entry name" value="DUF5753"/>
</dbReference>
<dbReference type="Pfam" id="PF13560">
    <property type="entry name" value="HTH_31"/>
    <property type="match status" value="1"/>
</dbReference>
<evidence type="ECO:0000313" key="2">
    <source>
        <dbReference type="EMBL" id="GAA4636494.1"/>
    </source>
</evidence>
<dbReference type="RefSeq" id="WP_345439468.1">
    <property type="nucleotide sequence ID" value="NZ_BAABHK010000017.1"/>
</dbReference>
<dbReference type="CDD" id="cd00093">
    <property type="entry name" value="HTH_XRE"/>
    <property type="match status" value="1"/>
</dbReference>
<dbReference type="EMBL" id="BAABHK010000017">
    <property type="protein sequence ID" value="GAA4636494.1"/>
    <property type="molecule type" value="Genomic_DNA"/>
</dbReference>
<keyword evidence="3" id="KW-1185">Reference proteome</keyword>
<dbReference type="InterPro" id="IPR010982">
    <property type="entry name" value="Lambda_DNA-bd_dom_sf"/>
</dbReference>
<feature type="domain" description="HTH cro/C1-type" evidence="1">
    <location>
        <begin position="26"/>
        <end position="83"/>
    </location>
</feature>
<dbReference type="InterPro" id="IPR001387">
    <property type="entry name" value="Cro/C1-type_HTH"/>
</dbReference>
<organism evidence="2 3">
    <name type="scientific">Actinoallomurus vinaceus</name>
    <dbReference type="NCBI Taxonomy" id="1080074"/>
    <lineage>
        <taxon>Bacteria</taxon>
        <taxon>Bacillati</taxon>
        <taxon>Actinomycetota</taxon>
        <taxon>Actinomycetes</taxon>
        <taxon>Streptosporangiales</taxon>
        <taxon>Thermomonosporaceae</taxon>
        <taxon>Actinoallomurus</taxon>
    </lineage>
</organism>
<accession>A0ABP8UP74</accession>